<name>A0A377BSV9_ECOLX</name>
<gene>
    <name evidence="1" type="ORF">NCTC10429_00352</name>
</gene>
<sequence>MNNTLLPLINIPCTLFETISLFDDYSADDMQYGDMVEQDFLSLGLSDISAKVDPYRLIKYHSLAQVLLMLLLVPQVPEQKYHNVNALIFYLQK</sequence>
<proteinExistence type="predicted"/>
<dbReference type="EMBL" id="UGEX01000001">
    <property type="protein sequence ID" value="STL74599.1"/>
    <property type="molecule type" value="Genomic_DNA"/>
</dbReference>
<evidence type="ECO:0000313" key="2">
    <source>
        <dbReference type="Proteomes" id="UP000254088"/>
    </source>
</evidence>
<dbReference type="InterPro" id="IPR017483">
    <property type="entry name" value="CHP03034"/>
</dbReference>
<reference evidence="1 2" key="1">
    <citation type="submission" date="2018-06" db="EMBL/GenBank/DDBJ databases">
        <authorList>
            <consortium name="Pathogen Informatics"/>
            <person name="Doyle S."/>
        </authorList>
    </citation>
    <scope>NUCLEOTIDE SEQUENCE [LARGE SCALE GENOMIC DNA]</scope>
    <source>
        <strain evidence="1 2">NCTC10429</strain>
    </source>
</reference>
<organism evidence="1 2">
    <name type="scientific">Escherichia coli</name>
    <dbReference type="NCBI Taxonomy" id="562"/>
    <lineage>
        <taxon>Bacteria</taxon>
        <taxon>Pseudomonadati</taxon>
        <taxon>Pseudomonadota</taxon>
        <taxon>Gammaproteobacteria</taxon>
        <taxon>Enterobacterales</taxon>
        <taxon>Enterobacteriaceae</taxon>
        <taxon>Escherichia</taxon>
    </lineage>
</organism>
<accession>A0A377BSV9</accession>
<evidence type="ECO:0000313" key="1">
    <source>
        <dbReference type="EMBL" id="STL74599.1"/>
    </source>
</evidence>
<dbReference type="Pfam" id="PF11692">
    <property type="entry name" value="DUF3289"/>
    <property type="match status" value="1"/>
</dbReference>
<protein>
    <submittedName>
        <fullName evidence="1">Protein of uncharacterized function (DUF3289)</fullName>
    </submittedName>
</protein>
<dbReference type="Proteomes" id="UP000254088">
    <property type="component" value="Unassembled WGS sequence"/>
</dbReference>
<dbReference type="AlphaFoldDB" id="A0A377BSV9"/>